<dbReference type="RefSeq" id="WP_134192913.1">
    <property type="nucleotide sequence ID" value="NZ_JBHLUW010000061.1"/>
</dbReference>
<keyword evidence="2" id="KW-1185">Reference proteome</keyword>
<reference evidence="1 2" key="1">
    <citation type="submission" date="2019-03" db="EMBL/GenBank/DDBJ databases">
        <title>Genomic Encyclopedia of Type Strains, Phase III (KMG-III): the genomes of soil and plant-associated and newly described type strains.</title>
        <authorList>
            <person name="Whitman W."/>
        </authorList>
    </citation>
    <scope>NUCLEOTIDE SEQUENCE [LARGE SCALE GENOMIC DNA]</scope>
    <source>
        <strain evidence="1 2">LMG 29544</strain>
    </source>
</reference>
<dbReference type="OrthoDB" id="8952417at2"/>
<proteinExistence type="predicted"/>
<evidence type="ECO:0000313" key="2">
    <source>
        <dbReference type="Proteomes" id="UP000295509"/>
    </source>
</evidence>
<dbReference type="AlphaFoldDB" id="A0A4R8LPP7"/>
<sequence length="416" mass="45688">MAHVSFDGGTVPLEDVQENPGQYARRLERAKITPGFALCLCKPANANLRLVIRRYRSLFHLAGWPDDGHRHAPGCGFYKDPNRRPLPGGDDPKAAIVATPAGLNIKLDVSLTQRDVRASAGITTPPGGTRAGRRSATLLAFLQTLWASAGLHCWNGLGTTRHWGLCNAQLLAELGDAVVNGRGAQDVLHVMRRYQEADRAAINAEFDAFVAGLTNGSGAVRRGVLIGEVAEVTPTQYGHSLVLRQNPRKYYASPALFDHAAKTWPHAWKALGDRAARIVAALLVEKTVKGHLRIVNLALMLCSSAYVPCDSIHEVSMANRLVSEYRSFEKQMRLADGDDMLPDFVLRDTEPRTHIEVYGMNGVASYEERKAEKRELRRQRGIPAVEWDVDRTELSAVTLPEPVHRRAASLTSSQTA</sequence>
<accession>A0A4R8LPP7</accession>
<evidence type="ECO:0000313" key="1">
    <source>
        <dbReference type="EMBL" id="TDY48298.1"/>
    </source>
</evidence>
<comment type="caution">
    <text evidence="1">The sequence shown here is derived from an EMBL/GenBank/DDBJ whole genome shotgun (WGS) entry which is preliminary data.</text>
</comment>
<dbReference type="Proteomes" id="UP000295509">
    <property type="component" value="Unassembled WGS sequence"/>
</dbReference>
<dbReference type="Pfam" id="PF06666">
    <property type="entry name" value="DUF1173"/>
    <property type="match status" value="1"/>
</dbReference>
<protein>
    <submittedName>
        <fullName evidence="1">Uncharacterized protein DUF1173</fullName>
    </submittedName>
</protein>
<name>A0A4R8LPP7_9BURK</name>
<organism evidence="1 2">
    <name type="scientific">Paraburkholderia rhizosphaerae</name>
    <dbReference type="NCBI Taxonomy" id="480658"/>
    <lineage>
        <taxon>Bacteria</taxon>
        <taxon>Pseudomonadati</taxon>
        <taxon>Pseudomonadota</taxon>
        <taxon>Betaproteobacteria</taxon>
        <taxon>Burkholderiales</taxon>
        <taxon>Burkholderiaceae</taxon>
        <taxon>Paraburkholderia</taxon>
    </lineage>
</organism>
<dbReference type="EMBL" id="SORE01000011">
    <property type="protein sequence ID" value="TDY48298.1"/>
    <property type="molecule type" value="Genomic_DNA"/>
</dbReference>
<gene>
    <name evidence="1" type="ORF">BX592_111233</name>
</gene>
<dbReference type="InterPro" id="IPR009553">
    <property type="entry name" value="DUF1173"/>
</dbReference>